<dbReference type="PANTHER" id="PTHR43266:SF2">
    <property type="entry name" value="MAJOR FACILITATOR SUPERFAMILY (MFS) PROFILE DOMAIN-CONTAINING PROTEIN"/>
    <property type="match status" value="1"/>
</dbReference>
<dbReference type="GO" id="GO:0022857">
    <property type="term" value="F:transmembrane transporter activity"/>
    <property type="evidence" value="ECO:0007669"/>
    <property type="project" value="InterPro"/>
</dbReference>
<feature type="transmembrane region" description="Helical" evidence="7">
    <location>
        <begin position="86"/>
        <end position="110"/>
    </location>
</feature>
<dbReference type="EMBL" id="VHSG01000010">
    <property type="protein sequence ID" value="TQV80089.1"/>
    <property type="molecule type" value="Genomic_DNA"/>
</dbReference>
<organism evidence="9 10">
    <name type="scientific">Exilibacterium tricleocarpae</name>
    <dbReference type="NCBI Taxonomy" id="2591008"/>
    <lineage>
        <taxon>Bacteria</taxon>
        <taxon>Pseudomonadati</taxon>
        <taxon>Pseudomonadota</taxon>
        <taxon>Gammaproteobacteria</taxon>
        <taxon>Cellvibrionales</taxon>
        <taxon>Cellvibrionaceae</taxon>
        <taxon>Exilibacterium</taxon>
    </lineage>
</organism>
<evidence type="ECO:0000256" key="6">
    <source>
        <dbReference type="ARBA" id="ARBA00023136"/>
    </source>
</evidence>
<gene>
    <name evidence="9" type="ORF">FKG94_10495</name>
</gene>
<keyword evidence="6 7" id="KW-0472">Membrane</keyword>
<name>A0A545TSA0_9GAMM</name>
<feature type="domain" description="Major facilitator superfamily (MFS) profile" evidence="8">
    <location>
        <begin position="52"/>
        <end position="438"/>
    </location>
</feature>
<dbReference type="CDD" id="cd06173">
    <property type="entry name" value="MFS_MefA_like"/>
    <property type="match status" value="1"/>
</dbReference>
<feature type="transmembrane region" description="Helical" evidence="7">
    <location>
        <begin position="298"/>
        <end position="317"/>
    </location>
</feature>
<keyword evidence="10" id="KW-1185">Reference proteome</keyword>
<reference evidence="9 10" key="1">
    <citation type="submission" date="2019-06" db="EMBL/GenBank/DDBJ databases">
        <title>Whole genome sequence for Cellvibrionaceae sp. R142.</title>
        <authorList>
            <person name="Wang G."/>
        </authorList>
    </citation>
    <scope>NUCLEOTIDE SEQUENCE [LARGE SCALE GENOMIC DNA]</scope>
    <source>
        <strain evidence="9 10">R142</strain>
    </source>
</reference>
<evidence type="ECO:0000256" key="1">
    <source>
        <dbReference type="ARBA" id="ARBA00004651"/>
    </source>
</evidence>
<evidence type="ECO:0000313" key="9">
    <source>
        <dbReference type="EMBL" id="TQV80089.1"/>
    </source>
</evidence>
<dbReference type="Pfam" id="PF07690">
    <property type="entry name" value="MFS_1"/>
    <property type="match status" value="1"/>
</dbReference>
<evidence type="ECO:0000259" key="8">
    <source>
        <dbReference type="PROSITE" id="PS50850"/>
    </source>
</evidence>
<accession>A0A545TSA0</accession>
<comment type="subcellular location">
    <subcellularLocation>
        <location evidence="1">Cell membrane</location>
        <topology evidence="1">Multi-pass membrane protein</topology>
    </subcellularLocation>
</comment>
<keyword evidence="2" id="KW-0813">Transport</keyword>
<dbReference type="InterPro" id="IPR011701">
    <property type="entry name" value="MFS"/>
</dbReference>
<feature type="transmembrane region" description="Helical" evidence="7">
    <location>
        <begin position="386"/>
        <end position="405"/>
    </location>
</feature>
<dbReference type="InterPro" id="IPR020846">
    <property type="entry name" value="MFS_dom"/>
</dbReference>
<evidence type="ECO:0000256" key="3">
    <source>
        <dbReference type="ARBA" id="ARBA00022475"/>
    </source>
</evidence>
<feature type="transmembrane region" description="Helical" evidence="7">
    <location>
        <begin position="144"/>
        <end position="169"/>
    </location>
</feature>
<dbReference type="PANTHER" id="PTHR43266">
    <property type="entry name" value="MACROLIDE-EFFLUX PROTEIN"/>
    <property type="match status" value="1"/>
</dbReference>
<feature type="transmembrane region" description="Helical" evidence="7">
    <location>
        <begin position="355"/>
        <end position="374"/>
    </location>
</feature>
<evidence type="ECO:0000256" key="4">
    <source>
        <dbReference type="ARBA" id="ARBA00022692"/>
    </source>
</evidence>
<proteinExistence type="predicted"/>
<keyword evidence="3" id="KW-1003">Cell membrane</keyword>
<feature type="transmembrane region" description="Helical" evidence="7">
    <location>
        <begin position="117"/>
        <end position="138"/>
    </location>
</feature>
<dbReference type="PROSITE" id="PS50850">
    <property type="entry name" value="MFS"/>
    <property type="match status" value="1"/>
</dbReference>
<comment type="caution">
    <text evidence="9">The sequence shown here is derived from an EMBL/GenBank/DDBJ whole genome shotgun (WGS) entry which is preliminary data.</text>
</comment>
<feature type="transmembrane region" description="Helical" evidence="7">
    <location>
        <begin position="190"/>
        <end position="207"/>
    </location>
</feature>
<dbReference type="InterPro" id="IPR036259">
    <property type="entry name" value="MFS_trans_sf"/>
</dbReference>
<evidence type="ECO:0000313" key="10">
    <source>
        <dbReference type="Proteomes" id="UP000319732"/>
    </source>
</evidence>
<dbReference type="SUPFAM" id="SSF103473">
    <property type="entry name" value="MFS general substrate transporter"/>
    <property type="match status" value="1"/>
</dbReference>
<evidence type="ECO:0000256" key="7">
    <source>
        <dbReference type="SAM" id="Phobius"/>
    </source>
</evidence>
<dbReference type="Gene3D" id="1.20.1250.20">
    <property type="entry name" value="MFS general substrate transporter like domains"/>
    <property type="match status" value="1"/>
</dbReference>
<feature type="transmembrane region" description="Helical" evidence="7">
    <location>
        <begin position="329"/>
        <end position="349"/>
    </location>
</feature>
<evidence type="ECO:0000256" key="5">
    <source>
        <dbReference type="ARBA" id="ARBA00022989"/>
    </source>
</evidence>
<evidence type="ECO:0000256" key="2">
    <source>
        <dbReference type="ARBA" id="ARBA00022448"/>
    </source>
</evidence>
<feature type="transmembrane region" description="Helical" evidence="7">
    <location>
        <begin position="411"/>
        <end position="435"/>
    </location>
</feature>
<keyword evidence="4 7" id="KW-0812">Transmembrane</keyword>
<dbReference type="GO" id="GO:0005886">
    <property type="term" value="C:plasma membrane"/>
    <property type="evidence" value="ECO:0007669"/>
    <property type="project" value="UniProtKB-SubCell"/>
</dbReference>
<sequence length="456" mass="49842">MIFASFPKVTVSDSQFHQPRPLFAFNTMRAEVDSGIRLREKPASAETLWSRNFVLLLQGHLVSQLGDKIYQVVLAFWILSATNSTAIMGSIMASAMLPAIFVSPFAGIVVDRMNKKWLIVAMDVVRGVCVLCVALAALLGGLEIWMIFVAAIVIGLCDVFFNPAVNALIPSIVPRTLLTKANSFRGMTDTGTSVLGNMLAGFLYQWLGAPLLFLFNGFSYLVSAASETFLQLPEKIKPDGVRTSFMQDLKGGIRFVWHFVGLRCHILFFALITFVSVGTLILLVPLFHQSEGLGPARYGLVLGSLTAGMFSGFALTAMLHIKSSHRSRYFFTSIYGALALMAVFPHLMFYAMIPLMFVVGIFTAHMHVIVNSVIQLVVPEGDRGKVLGLMGAVILSLTPVAMLLSGMLAEVIPVTVLISGGFILSAFLVMPFLLLRTYRLFLNTDSEYEDPNAGGF</sequence>
<keyword evidence="5 7" id="KW-1133">Transmembrane helix</keyword>
<protein>
    <submittedName>
        <fullName evidence="9">MFS transporter</fullName>
    </submittedName>
</protein>
<dbReference type="OrthoDB" id="7283966at2"/>
<feature type="transmembrane region" description="Helical" evidence="7">
    <location>
        <begin position="266"/>
        <end position="286"/>
    </location>
</feature>
<dbReference type="AlphaFoldDB" id="A0A545TSA0"/>
<dbReference type="Proteomes" id="UP000319732">
    <property type="component" value="Unassembled WGS sequence"/>
</dbReference>